<accession>A0ABV4BHJ4</accession>
<sequence>MRNLFSLALLLTAALLLAGCGGMTERVAPDQRLAYKQQREAPDNLEIPPDLTAATFDDALDIPMPGSGTATLSEFEGQRVRRQQVATAGEVLPEIKGVELRREGENRWLIVAAPPQQTWPRVIAFWREQGILLTEQDPVIGVMSTDWIENRAEISQDVLTNLLRRVADGLYATATRDQFRVRVEPGTTPNTTEIYLTHRGMAERLLRDTAGEGGRTVWEPSGSDPNKEAEMLRRLMVSLGVSEQGATRMIAGGASAPARSQLVTDGAGPELVVAEEFRRAWRVTGLALDRVGFAVEDQDYSSGLFLVRYDDPNREPTRDGWTSRLAFWRGKDSVPVAKYQIQLTGRDQETRVTVLDAAGNRETSSTAERILRLLQEEIR</sequence>
<reference evidence="2 3" key="1">
    <citation type="submission" date="2024-05" db="EMBL/GenBank/DDBJ databases">
        <title>Genome Sequence and Characterization of the New Strain Purple Sulfur Bacterium of Genus Thioalkalicoccus.</title>
        <authorList>
            <person name="Bryantseva I.A."/>
            <person name="Kyndt J.A."/>
            <person name="Imhoff J.F."/>
        </authorList>
    </citation>
    <scope>NUCLEOTIDE SEQUENCE [LARGE SCALE GENOMIC DNA]</scope>
    <source>
        <strain evidence="2 3">Um2</strain>
    </source>
</reference>
<gene>
    <name evidence="2" type="primary">bamC</name>
    <name evidence="2" type="ORF">ABC977_12660</name>
</gene>
<keyword evidence="1" id="KW-0732">Signal</keyword>
<keyword evidence="3" id="KW-1185">Reference proteome</keyword>
<dbReference type="RefSeq" id="WP_369667641.1">
    <property type="nucleotide sequence ID" value="NZ_JBDKXB010000018.1"/>
</dbReference>
<dbReference type="Gene3D" id="3.30.310.170">
    <property type="entry name" value="Outer membrane protein assembly factor BamC"/>
    <property type="match status" value="1"/>
</dbReference>
<feature type="chain" id="PRO_5045494041" evidence="1">
    <location>
        <begin position="19"/>
        <end position="379"/>
    </location>
</feature>
<name>A0ABV4BHJ4_9GAMM</name>
<dbReference type="InterPro" id="IPR042268">
    <property type="entry name" value="BamC_C"/>
</dbReference>
<evidence type="ECO:0000313" key="2">
    <source>
        <dbReference type="EMBL" id="MEY6433254.1"/>
    </source>
</evidence>
<feature type="signal peptide" evidence="1">
    <location>
        <begin position="1"/>
        <end position="18"/>
    </location>
</feature>
<dbReference type="PROSITE" id="PS51257">
    <property type="entry name" value="PROKAR_LIPOPROTEIN"/>
    <property type="match status" value="1"/>
</dbReference>
<dbReference type="EMBL" id="JBDKXB010000018">
    <property type="protein sequence ID" value="MEY6433254.1"/>
    <property type="molecule type" value="Genomic_DNA"/>
</dbReference>
<evidence type="ECO:0000313" key="3">
    <source>
        <dbReference type="Proteomes" id="UP001564408"/>
    </source>
</evidence>
<proteinExistence type="predicted"/>
<organism evidence="2 3">
    <name type="scientific">Thioalkalicoccus limnaeus</name>
    <dbReference type="NCBI Taxonomy" id="120681"/>
    <lineage>
        <taxon>Bacteria</taxon>
        <taxon>Pseudomonadati</taxon>
        <taxon>Pseudomonadota</taxon>
        <taxon>Gammaproteobacteria</taxon>
        <taxon>Chromatiales</taxon>
        <taxon>Chromatiaceae</taxon>
        <taxon>Thioalkalicoccus</taxon>
    </lineage>
</organism>
<dbReference type="Pfam" id="PF06804">
    <property type="entry name" value="Lipoprotein_18"/>
    <property type="match status" value="1"/>
</dbReference>
<evidence type="ECO:0000256" key="1">
    <source>
        <dbReference type="SAM" id="SignalP"/>
    </source>
</evidence>
<dbReference type="InterPro" id="IPR010653">
    <property type="entry name" value="NlpB/DapX"/>
</dbReference>
<dbReference type="Proteomes" id="UP001564408">
    <property type="component" value="Unassembled WGS sequence"/>
</dbReference>
<protein>
    <submittedName>
        <fullName evidence="2">Outer membrane protein assembly factor BamC</fullName>
    </submittedName>
</protein>
<comment type="caution">
    <text evidence="2">The sequence shown here is derived from an EMBL/GenBank/DDBJ whole genome shotgun (WGS) entry which is preliminary data.</text>
</comment>